<reference evidence="3 13" key="6">
    <citation type="submission" date="2020-02" db="EMBL/GenBank/DDBJ databases">
        <authorList>
            <consortium name="PulseNet: The National Subtyping Network for Foodborne Disease Surveillance"/>
            <person name="Tarr C.L."/>
            <person name="Trees E."/>
            <person name="Katz L.S."/>
            <person name="Carleton-Romer H.A."/>
            <person name="Stroika S."/>
            <person name="Kucerova Z."/>
            <person name="Roache K.F."/>
            <person name="Sabol A.L."/>
            <person name="Besser J."/>
            <person name="Gerner-Smidt P."/>
        </authorList>
    </citation>
    <scope>NUCLEOTIDE SEQUENCE [LARGE SCALE GENOMIC DNA]</scope>
    <source>
        <strain evidence="3 13">2014C-3796</strain>
    </source>
</reference>
<dbReference type="Pfam" id="PF10097">
    <property type="entry name" value="DUF2335"/>
    <property type="match status" value="1"/>
</dbReference>
<dbReference type="EMBL" id="RROO01000019">
    <property type="protein sequence ID" value="TJF66039.1"/>
    <property type="molecule type" value="Genomic_DNA"/>
</dbReference>
<dbReference type="RefSeq" id="WP_001113310.1">
    <property type="nucleotide sequence ID" value="NZ_AP018808.1"/>
</dbReference>
<dbReference type="EMBL" id="DABFUC010000020">
    <property type="protein sequence ID" value="HAI8959392.1"/>
    <property type="molecule type" value="Genomic_DNA"/>
</dbReference>
<evidence type="ECO:0000313" key="4">
    <source>
        <dbReference type="EMBL" id="HAI8959392.1"/>
    </source>
</evidence>
<organism evidence="3 13">
    <name type="scientific">Escherichia coli</name>
    <dbReference type="NCBI Taxonomy" id="562"/>
    <lineage>
        <taxon>Bacteria</taxon>
        <taxon>Pseudomonadati</taxon>
        <taxon>Pseudomonadota</taxon>
        <taxon>Gammaproteobacteria</taxon>
        <taxon>Enterobacterales</taxon>
        <taxon>Enterobacteriaceae</taxon>
        <taxon>Escherichia</taxon>
    </lineage>
</organism>
<dbReference type="Proteomes" id="UP000523388">
    <property type="component" value="Unassembled WGS sequence"/>
</dbReference>
<reference evidence="6" key="9">
    <citation type="submission" date="2023-07" db="EMBL/GenBank/DDBJ databases">
        <title>High risk of intestinal colonization with ESBL-producing Escherichia coli among soldiers of military contingents in specific geographic regions.</title>
        <authorList>
            <person name="Literacka E."/>
        </authorList>
    </citation>
    <scope>NUCLEOTIDE SEQUENCE</scope>
    <source>
        <strain evidence="6">33</strain>
    </source>
</reference>
<reference evidence="4" key="7">
    <citation type="submission" date="2020-04" db="EMBL/GenBank/DDBJ databases">
        <authorList>
            <consortium name="NCBI Pathogen Detection Project"/>
        </authorList>
    </citation>
    <scope>NUCLEOTIDE SEQUENCE</scope>
    <source>
        <strain evidence="4">TW14994</strain>
    </source>
</reference>
<reference evidence="2 14" key="4">
    <citation type="submission" date="2018-08" db="EMBL/GenBank/DDBJ databases">
        <authorList>
            <consortium name="GenomeTrakr network: Whole genome sequencing for foodborne pathogen traceback"/>
        </authorList>
    </citation>
    <scope>NUCLEOTIDE SEQUENCE [LARGE SCALE GENOMIC DNA]</scope>
    <source>
        <strain evidence="2 14">AZ-TG102963</strain>
    </source>
</reference>
<evidence type="ECO:0000313" key="5">
    <source>
        <dbReference type="EMBL" id="MBA7720423.1"/>
    </source>
</evidence>
<feature type="transmembrane region" description="Helical" evidence="1">
    <location>
        <begin position="126"/>
        <end position="144"/>
    </location>
</feature>
<evidence type="ECO:0000313" key="11">
    <source>
        <dbReference type="Proteomes" id="UP000305093"/>
    </source>
</evidence>
<sequence>MPDQKESENTKLTCEEQKDNELVSRVIENPEVLNRVLDSPQVRAIVCQHFQGPVPPPSMLKKYDQLVPGLANRLVELTEKEQAHRHKTVADSIDIARDGQTKAFWLAILIILAATVFGVMGETVLAGTLVSIDLVALVTAFIVGKHYSKQEPDQD</sequence>
<evidence type="ECO:0000313" key="2">
    <source>
        <dbReference type="EMBL" id="EFA9846781.1"/>
    </source>
</evidence>
<reference evidence="7" key="2">
    <citation type="submission" date="2017-03" db="EMBL/GenBank/DDBJ databases">
        <title>The mobilome is the main driver of stx2-positive O26:H11 Escherichia coli strains evolution.</title>
        <authorList>
            <person name="Delannoy S."/>
            <person name="Mariani-Kurkdjian P."/>
            <person name="Webb H.E."/>
            <person name="Bonacorsi S."/>
            <person name="Fach P."/>
        </authorList>
    </citation>
    <scope>NUCLEOTIDE SEQUENCE</scope>
    <source>
        <strain evidence="7">34870</strain>
    </source>
</reference>
<dbReference type="AlphaFoldDB" id="A0A066RHD9"/>
<evidence type="ECO:0000313" key="13">
    <source>
        <dbReference type="Proteomes" id="UP000521994"/>
    </source>
</evidence>
<evidence type="ECO:0000313" key="6">
    <source>
        <dbReference type="EMBL" id="MDO2732078.1"/>
    </source>
</evidence>
<evidence type="ECO:0000313" key="3">
    <source>
        <dbReference type="EMBL" id="EFI0214362.1"/>
    </source>
</evidence>
<feature type="transmembrane region" description="Helical" evidence="1">
    <location>
        <begin position="103"/>
        <end position="120"/>
    </location>
</feature>
<dbReference type="EMBL" id="LDXE02000006">
    <property type="protein sequence ID" value="PBN69455.1"/>
    <property type="molecule type" value="Genomic_DNA"/>
</dbReference>
<evidence type="ECO:0000313" key="9">
    <source>
        <dbReference type="EMBL" id="TJF66039.1"/>
    </source>
</evidence>
<dbReference type="Proteomes" id="UP001174465">
    <property type="component" value="Unassembled WGS sequence"/>
</dbReference>
<keyword evidence="1" id="KW-0472">Membrane</keyword>
<dbReference type="EMBL" id="CP057906">
    <property type="protein sequence ID" value="QMO39917.1"/>
    <property type="molecule type" value="Genomic_DNA"/>
</dbReference>
<dbReference type="Proteomes" id="UP000521994">
    <property type="component" value="Unassembled WGS sequence"/>
</dbReference>
<dbReference type="EMBL" id="JAUKZB010000016">
    <property type="protein sequence ID" value="MDO2732078.1"/>
    <property type="molecule type" value="Genomic_DNA"/>
</dbReference>
<gene>
    <name evidence="7" type="ORF">ABE91_025885</name>
    <name evidence="3" type="ORF">BG944_003570</name>
    <name evidence="2" type="ORF">C1Q91_003204</name>
    <name evidence="9" type="ORF">C9194_11955</name>
    <name evidence="4" type="ORF">HKA49_003616</name>
    <name evidence="5" type="ORF">HV209_17780</name>
    <name evidence="8" type="ORF">HVW43_06255</name>
    <name evidence="6" type="ORF">Q2V64_20410</name>
</gene>
<proteinExistence type="predicted"/>
<reference evidence="9 11" key="5">
    <citation type="submission" date="2018-12" db="EMBL/GenBank/DDBJ databases">
        <title>Food and Water Safety Consortium.</title>
        <authorList>
            <person name="Tyson S."/>
            <person name="Peterson C.-L."/>
            <person name="Olson A."/>
            <person name="Tyler S."/>
            <person name="Cabral J."/>
            <person name="Lynch T."/>
            <person name="Knox N."/>
            <person name="Van Domselaar G."/>
            <person name="Graham M."/>
        </authorList>
    </citation>
    <scope>NUCLEOTIDE SEQUENCE [LARGE SCALE GENOMIC DNA]</scope>
    <source>
        <strain evidence="9 11">FWSEC0419</strain>
    </source>
</reference>
<evidence type="ECO:0000313" key="10">
    <source>
        <dbReference type="Proteomes" id="UP000036331"/>
    </source>
</evidence>
<dbReference type="Proteomes" id="UP000036331">
    <property type="component" value="Unassembled WGS sequence"/>
</dbReference>
<protein>
    <submittedName>
        <fullName evidence="3">DUF2335 domain-containing protein</fullName>
    </submittedName>
</protein>
<reference evidence="5 12" key="8">
    <citation type="submission" date="2020-06" db="EMBL/GenBank/DDBJ databases">
        <title>REHAB project genomes.</title>
        <authorList>
            <person name="Shaw L.P."/>
        </authorList>
    </citation>
    <scope>NUCLEOTIDE SEQUENCE</scope>
    <source>
        <strain evidence="8 12">RHB10-C12</strain>
        <strain evidence="5">RHBSTW-00474</strain>
    </source>
</reference>
<reference evidence="4 15" key="3">
    <citation type="journal article" date="2018" name="Genome Biol.">
        <title>SKESA: strategic k-mer extension for scrupulous assemblies.</title>
        <authorList>
            <person name="Souvorov A."/>
            <person name="Agarwala R."/>
            <person name="Lipman D.J."/>
        </authorList>
    </citation>
    <scope>NUCLEOTIDE SEQUENCE [LARGE SCALE GENOMIC DNA]</scope>
    <source>
        <strain evidence="4 15">TW14994</strain>
    </source>
</reference>
<keyword evidence="1" id="KW-1133">Transmembrane helix</keyword>
<dbReference type="EMBL" id="AASCJS010000018">
    <property type="protein sequence ID" value="EFA9846781.1"/>
    <property type="molecule type" value="Genomic_DNA"/>
</dbReference>
<dbReference type="Proteomes" id="UP000842385">
    <property type="component" value="Unassembled WGS sequence"/>
</dbReference>
<dbReference type="EMBL" id="JABXPW010000004">
    <property type="protein sequence ID" value="MBA7720423.1"/>
    <property type="molecule type" value="Genomic_DNA"/>
</dbReference>
<evidence type="ECO:0000313" key="8">
    <source>
        <dbReference type="EMBL" id="QMO39917.1"/>
    </source>
</evidence>
<keyword evidence="1" id="KW-0812">Transmembrane</keyword>
<name>A0A066RHD9_ECOLX</name>
<evidence type="ECO:0000313" key="15">
    <source>
        <dbReference type="Proteomes" id="UP000842385"/>
    </source>
</evidence>
<evidence type="ECO:0000313" key="14">
    <source>
        <dbReference type="Proteomes" id="UP000523388"/>
    </source>
</evidence>
<dbReference type="Proteomes" id="UP000305093">
    <property type="component" value="Unassembled WGS sequence"/>
</dbReference>
<dbReference type="Proteomes" id="UP000622722">
    <property type="component" value="Unassembled WGS sequence"/>
</dbReference>
<evidence type="ECO:0000313" key="12">
    <source>
        <dbReference type="Proteomes" id="UP000514754"/>
    </source>
</evidence>
<reference evidence="7 10" key="1">
    <citation type="journal article" date="2015" name="Genome Announc.">
        <title>Draft Genome Sequences of Human-Pathogenic Escherichia coli O26:H11 Strains Carrying the stx2 Gene Only and Circulating in France.</title>
        <authorList>
            <person name="Delannoy S."/>
            <person name="Mariani-Kurkdjian P."/>
            <person name="Bonacorsi S."/>
            <person name="Liguori S."/>
            <person name="Ison S.A."/>
            <person name="Fach P."/>
        </authorList>
    </citation>
    <scope>NUCLEOTIDE SEQUENCE [LARGE SCALE GENOMIC DNA]</scope>
    <source>
        <strain evidence="7 10">34870</strain>
    </source>
</reference>
<accession>A0A066RHD9</accession>
<dbReference type="EMBL" id="AASXRC010000020">
    <property type="protein sequence ID" value="EFI0214362.1"/>
    <property type="molecule type" value="Genomic_DNA"/>
</dbReference>
<evidence type="ECO:0000313" key="7">
    <source>
        <dbReference type="EMBL" id="PBN69455.1"/>
    </source>
</evidence>
<dbReference type="InterPro" id="IPR019284">
    <property type="entry name" value="RP532"/>
</dbReference>
<dbReference type="Proteomes" id="UP000514754">
    <property type="component" value="Chromosome"/>
</dbReference>
<evidence type="ECO:0000256" key="1">
    <source>
        <dbReference type="SAM" id="Phobius"/>
    </source>
</evidence>